<keyword evidence="1" id="KW-0805">Transcription regulation</keyword>
<evidence type="ECO:0000256" key="1">
    <source>
        <dbReference type="ARBA" id="ARBA00023015"/>
    </source>
</evidence>
<reference evidence="6 7" key="1">
    <citation type="submission" date="2020-07" db="EMBL/GenBank/DDBJ databases">
        <authorList>
            <person name="Zhuang K."/>
            <person name="Ran Y."/>
        </authorList>
    </citation>
    <scope>NUCLEOTIDE SEQUENCE [LARGE SCALE GENOMIC DNA]</scope>
    <source>
        <strain evidence="6 7">WCH-YHL-001</strain>
    </source>
</reference>
<dbReference type="InterPro" id="IPR009057">
    <property type="entry name" value="Homeodomain-like_sf"/>
</dbReference>
<dbReference type="InterPro" id="IPR011075">
    <property type="entry name" value="TetR_C"/>
</dbReference>
<dbReference type="Proteomes" id="UP000515512">
    <property type="component" value="Chromosome"/>
</dbReference>
<dbReference type="Gene3D" id="1.10.357.10">
    <property type="entry name" value="Tetracycline Repressor, domain 2"/>
    <property type="match status" value="1"/>
</dbReference>
<proteinExistence type="predicted"/>
<dbReference type="GO" id="GO:0003700">
    <property type="term" value="F:DNA-binding transcription factor activity"/>
    <property type="evidence" value="ECO:0007669"/>
    <property type="project" value="TreeGrafter"/>
</dbReference>
<evidence type="ECO:0000313" key="6">
    <source>
        <dbReference type="EMBL" id="QLY32701.1"/>
    </source>
</evidence>
<dbReference type="InterPro" id="IPR036271">
    <property type="entry name" value="Tet_transcr_reg_TetR-rel_C_sf"/>
</dbReference>
<dbReference type="EMBL" id="CP059399">
    <property type="protein sequence ID" value="QLY32701.1"/>
    <property type="molecule type" value="Genomic_DNA"/>
</dbReference>
<feature type="domain" description="HTH tetR-type" evidence="5">
    <location>
        <begin position="54"/>
        <end position="114"/>
    </location>
</feature>
<dbReference type="Pfam" id="PF16859">
    <property type="entry name" value="TetR_C_11"/>
    <property type="match status" value="1"/>
</dbReference>
<dbReference type="InterPro" id="IPR001647">
    <property type="entry name" value="HTH_TetR"/>
</dbReference>
<evidence type="ECO:0000256" key="4">
    <source>
        <dbReference type="PROSITE-ProRule" id="PRU00335"/>
    </source>
</evidence>
<dbReference type="PANTHER" id="PTHR30055:SF148">
    <property type="entry name" value="TETR-FAMILY TRANSCRIPTIONAL REGULATOR"/>
    <property type="match status" value="1"/>
</dbReference>
<dbReference type="Gene3D" id="1.10.10.60">
    <property type="entry name" value="Homeodomain-like"/>
    <property type="match status" value="1"/>
</dbReference>
<keyword evidence="2 4" id="KW-0238">DNA-binding</keyword>
<evidence type="ECO:0000256" key="2">
    <source>
        <dbReference type="ARBA" id="ARBA00023125"/>
    </source>
</evidence>
<sequence>MYCLCCGAPSWERSKNRVLQWVGHVNRATGNNVTAYYVIVTSDKQPRPGRPRDTDKDLAVLIAARHLLAEVGYPRTTVVAIAKRAGVNTPAIYRRWPTRQALLEEAIHGPGGYPPPEPTGDLRADLATWVRIFLARAESPAARAGVPGLLADSQTEDARRRLLAIGAPARKRFAELLGGAVDDGRIPPGADPELLFEILSGATTFHALLRGGEDAESFVSGVAEALYVIASHGVRSR</sequence>
<dbReference type="KEGG" id="nhu:H0264_10995"/>
<dbReference type="SUPFAM" id="SSF46689">
    <property type="entry name" value="Homeodomain-like"/>
    <property type="match status" value="1"/>
</dbReference>
<dbReference type="AlphaFoldDB" id="A0A7D6VBY1"/>
<dbReference type="GO" id="GO:0000976">
    <property type="term" value="F:transcription cis-regulatory region binding"/>
    <property type="evidence" value="ECO:0007669"/>
    <property type="project" value="TreeGrafter"/>
</dbReference>
<name>A0A7D6VBY1_9NOCA</name>
<organism evidence="6 7">
    <name type="scientific">Nocardia huaxiensis</name>
    <dbReference type="NCBI Taxonomy" id="2755382"/>
    <lineage>
        <taxon>Bacteria</taxon>
        <taxon>Bacillati</taxon>
        <taxon>Actinomycetota</taxon>
        <taxon>Actinomycetes</taxon>
        <taxon>Mycobacteriales</taxon>
        <taxon>Nocardiaceae</taxon>
        <taxon>Nocardia</taxon>
    </lineage>
</organism>
<evidence type="ECO:0000259" key="5">
    <source>
        <dbReference type="PROSITE" id="PS50977"/>
    </source>
</evidence>
<dbReference type="PROSITE" id="PS50977">
    <property type="entry name" value="HTH_TETR_2"/>
    <property type="match status" value="1"/>
</dbReference>
<protein>
    <submittedName>
        <fullName evidence="6">TetR/AcrR family transcriptional regulator</fullName>
    </submittedName>
</protein>
<evidence type="ECO:0000313" key="7">
    <source>
        <dbReference type="Proteomes" id="UP000515512"/>
    </source>
</evidence>
<dbReference type="SUPFAM" id="SSF48498">
    <property type="entry name" value="Tetracyclin repressor-like, C-terminal domain"/>
    <property type="match status" value="1"/>
</dbReference>
<accession>A0A7D6VBY1</accession>
<dbReference type="Pfam" id="PF00440">
    <property type="entry name" value="TetR_N"/>
    <property type="match status" value="1"/>
</dbReference>
<dbReference type="PRINTS" id="PR00455">
    <property type="entry name" value="HTHTETR"/>
</dbReference>
<gene>
    <name evidence="6" type="ORF">H0264_10995</name>
</gene>
<keyword evidence="3" id="KW-0804">Transcription</keyword>
<dbReference type="InterPro" id="IPR050109">
    <property type="entry name" value="HTH-type_TetR-like_transc_reg"/>
</dbReference>
<evidence type="ECO:0000256" key="3">
    <source>
        <dbReference type="ARBA" id="ARBA00023163"/>
    </source>
</evidence>
<feature type="DNA-binding region" description="H-T-H motif" evidence="4">
    <location>
        <begin position="77"/>
        <end position="96"/>
    </location>
</feature>
<keyword evidence="7" id="KW-1185">Reference proteome</keyword>
<dbReference type="PANTHER" id="PTHR30055">
    <property type="entry name" value="HTH-TYPE TRANSCRIPTIONAL REGULATOR RUTR"/>
    <property type="match status" value="1"/>
</dbReference>